<gene>
    <name evidence="1" type="ORF">GCM10007923_55630</name>
</gene>
<evidence type="ECO:0008006" key="3">
    <source>
        <dbReference type="Google" id="ProtNLM"/>
    </source>
</evidence>
<evidence type="ECO:0000313" key="1">
    <source>
        <dbReference type="EMBL" id="GLR54346.1"/>
    </source>
</evidence>
<comment type="caution">
    <text evidence="1">The sequence shown here is derived from an EMBL/GenBank/DDBJ whole genome shotgun (WGS) entry which is preliminary data.</text>
</comment>
<proteinExistence type="predicted"/>
<sequence length="72" mass="8508">MTPDPELLIGPKAISNFLGITERQLRWLDGKHRLPTFRLDRRLAARPTSLRDWLRDVEEKGRRDRKTCLPEV</sequence>
<accession>A0ABQ5ZRF6</accession>
<dbReference type="EMBL" id="BSOP01000050">
    <property type="protein sequence ID" value="GLR54346.1"/>
    <property type="molecule type" value="Genomic_DNA"/>
</dbReference>
<organism evidence="1 2">
    <name type="scientific">Shinella yambaruensis</name>
    <dbReference type="NCBI Taxonomy" id="415996"/>
    <lineage>
        <taxon>Bacteria</taxon>
        <taxon>Pseudomonadati</taxon>
        <taxon>Pseudomonadota</taxon>
        <taxon>Alphaproteobacteria</taxon>
        <taxon>Hyphomicrobiales</taxon>
        <taxon>Rhizobiaceae</taxon>
        <taxon>Shinella</taxon>
    </lineage>
</organism>
<evidence type="ECO:0000313" key="2">
    <source>
        <dbReference type="Proteomes" id="UP001156702"/>
    </source>
</evidence>
<name>A0ABQ5ZRF6_9HYPH</name>
<keyword evidence="2" id="KW-1185">Reference proteome</keyword>
<reference evidence="2" key="1">
    <citation type="journal article" date="2019" name="Int. J. Syst. Evol. Microbiol.">
        <title>The Global Catalogue of Microorganisms (GCM) 10K type strain sequencing project: providing services to taxonomists for standard genome sequencing and annotation.</title>
        <authorList>
            <consortium name="The Broad Institute Genomics Platform"/>
            <consortium name="The Broad Institute Genome Sequencing Center for Infectious Disease"/>
            <person name="Wu L."/>
            <person name="Ma J."/>
        </authorList>
    </citation>
    <scope>NUCLEOTIDE SEQUENCE [LARGE SCALE GENOMIC DNA]</scope>
    <source>
        <strain evidence="2">NBRC 102122</strain>
    </source>
</reference>
<protein>
    <recommendedName>
        <fullName evidence="3">DNA-binding protein</fullName>
    </recommendedName>
</protein>
<dbReference type="Proteomes" id="UP001156702">
    <property type="component" value="Unassembled WGS sequence"/>
</dbReference>